<keyword evidence="3" id="KW-1185">Reference proteome</keyword>
<feature type="compositionally biased region" description="Polar residues" evidence="1">
    <location>
        <begin position="1"/>
        <end position="25"/>
    </location>
</feature>
<dbReference type="SMR" id="A2HPW1"/>
<feature type="compositionally biased region" description="Polar residues" evidence="1">
    <location>
        <begin position="139"/>
        <end position="162"/>
    </location>
</feature>
<feature type="compositionally biased region" description="Low complexity" evidence="1">
    <location>
        <begin position="124"/>
        <end position="136"/>
    </location>
</feature>
<feature type="compositionally biased region" description="Polar residues" evidence="1">
    <location>
        <begin position="179"/>
        <end position="200"/>
    </location>
</feature>
<feature type="compositionally biased region" description="Low complexity" evidence="1">
    <location>
        <begin position="201"/>
        <end position="212"/>
    </location>
</feature>
<reference evidence="2" key="1">
    <citation type="submission" date="2006-10" db="EMBL/GenBank/DDBJ databases">
        <authorList>
            <person name="Amadeo P."/>
            <person name="Zhao Q."/>
            <person name="Wortman J."/>
            <person name="Fraser-Liggett C."/>
            <person name="Carlton J."/>
        </authorList>
    </citation>
    <scope>NUCLEOTIDE SEQUENCE</scope>
    <source>
        <strain evidence="2">G3</strain>
    </source>
</reference>
<sequence>VANNSSTTSAVKVPTTYVSPSQNHTPPIIPKQLPHTIANNSSTTSAVKVPTTYVSPFSKPLQPPIIPKQLPHTIANNSSTTSAVKVPTTYVSPFSKPLQPPIIPKQLPHTIANKLSNNSRHSTQENTIQTNETTDTVVPDTTGQVLQSSPIANQLSNNSRQSTQENTIQTNETTDTVVPDTTGQVLQSSPIANQLSNNSRQSTQENTIQTNETTEEQPSASSMTTRSQMRYLAFAKQFQSGDTENTEENTTIPERVRRQYAKKRLQLLEKLKNQWGIQDDTDYSEVFQSVMDSLQPVENEVKDPGVLVDLFVQYLPVTANLIALQAIDQFIRLFPKICKLICEM</sequence>
<reference evidence="2" key="2">
    <citation type="journal article" date="2007" name="Science">
        <title>Draft genome sequence of the sexually transmitted pathogen Trichomonas vaginalis.</title>
        <authorList>
            <person name="Carlton J.M."/>
            <person name="Hirt R.P."/>
            <person name="Silva J.C."/>
            <person name="Delcher A.L."/>
            <person name="Schatz M."/>
            <person name="Zhao Q."/>
            <person name="Wortman J.R."/>
            <person name="Bidwell S.L."/>
            <person name="Alsmark U.C.M."/>
            <person name="Besteiro S."/>
            <person name="Sicheritz-Ponten T."/>
            <person name="Noel C.J."/>
            <person name="Dacks J.B."/>
            <person name="Foster P.G."/>
            <person name="Simillion C."/>
            <person name="Van de Peer Y."/>
            <person name="Miranda-Saavedra D."/>
            <person name="Barton G.J."/>
            <person name="Westrop G.D."/>
            <person name="Mueller S."/>
            <person name="Dessi D."/>
            <person name="Fiori P.L."/>
            <person name="Ren Q."/>
            <person name="Paulsen I."/>
            <person name="Zhang H."/>
            <person name="Bastida-Corcuera F.D."/>
            <person name="Simoes-Barbosa A."/>
            <person name="Brown M.T."/>
            <person name="Hayes R.D."/>
            <person name="Mukherjee M."/>
            <person name="Okumura C.Y."/>
            <person name="Schneider R."/>
            <person name="Smith A.J."/>
            <person name="Vanacova S."/>
            <person name="Villalvazo M."/>
            <person name="Haas B.J."/>
            <person name="Pertea M."/>
            <person name="Feldblyum T.V."/>
            <person name="Utterback T.R."/>
            <person name="Shu C.L."/>
            <person name="Osoegawa K."/>
            <person name="de Jong P.J."/>
            <person name="Hrdy I."/>
            <person name="Horvathova L."/>
            <person name="Zubacova Z."/>
            <person name="Dolezal P."/>
            <person name="Malik S.B."/>
            <person name="Logsdon J.M. Jr."/>
            <person name="Henze K."/>
            <person name="Gupta A."/>
            <person name="Wang C.C."/>
            <person name="Dunne R.L."/>
            <person name="Upcroft J.A."/>
            <person name="Upcroft P."/>
            <person name="White O."/>
            <person name="Salzberg S.L."/>
            <person name="Tang P."/>
            <person name="Chiu C.-H."/>
            <person name="Lee Y.-S."/>
            <person name="Embley T.M."/>
            <person name="Coombs G.H."/>
            <person name="Mottram J.C."/>
            <person name="Tachezy J."/>
            <person name="Fraser-Liggett C.M."/>
            <person name="Johnson P.J."/>
        </authorList>
    </citation>
    <scope>NUCLEOTIDE SEQUENCE [LARGE SCALE GENOMIC DNA]</scope>
    <source>
        <strain evidence="2">G3</strain>
    </source>
</reference>
<evidence type="ECO:0000313" key="2">
    <source>
        <dbReference type="EMBL" id="EAX68556.1"/>
    </source>
</evidence>
<dbReference type="VEuPathDB" id="TrichDB:TVAG_606030"/>
<dbReference type="InParanoid" id="A2HPW1"/>
<feature type="region of interest" description="Disordered" evidence="1">
    <location>
        <begin position="116"/>
        <end position="226"/>
    </location>
</feature>
<name>A2HPW1_TRIV3</name>
<feature type="non-terminal residue" evidence="2">
    <location>
        <position position="1"/>
    </location>
</feature>
<organism evidence="2 3">
    <name type="scientific">Trichomonas vaginalis (strain ATCC PRA-98 / G3)</name>
    <dbReference type="NCBI Taxonomy" id="412133"/>
    <lineage>
        <taxon>Eukaryota</taxon>
        <taxon>Metamonada</taxon>
        <taxon>Parabasalia</taxon>
        <taxon>Trichomonadida</taxon>
        <taxon>Trichomonadidae</taxon>
        <taxon>Trichomonas</taxon>
    </lineage>
</organism>
<evidence type="ECO:0000256" key="1">
    <source>
        <dbReference type="SAM" id="MobiDB-lite"/>
    </source>
</evidence>
<proteinExistence type="predicted"/>
<dbReference type="PANTHER" id="PTHR36929:SF5">
    <property type="entry name" value="BLR6751 PROTEIN"/>
    <property type="match status" value="1"/>
</dbReference>
<dbReference type="EMBL" id="DS140605">
    <property type="protein sequence ID" value="EAX68556.1"/>
    <property type="molecule type" value="Genomic_DNA"/>
</dbReference>
<evidence type="ECO:0000313" key="3">
    <source>
        <dbReference type="Proteomes" id="UP000001542"/>
    </source>
</evidence>
<dbReference type="Proteomes" id="UP000001542">
    <property type="component" value="Unassembled WGS sequence"/>
</dbReference>
<accession>A2HPW1</accession>
<feature type="region of interest" description="Disordered" evidence="1">
    <location>
        <begin position="1"/>
        <end position="30"/>
    </location>
</feature>
<dbReference type="VEuPathDB" id="TrichDB:TVAGG3_0639990"/>
<dbReference type="PANTHER" id="PTHR36929">
    <property type="entry name" value="ATTACHMENT SUBUNIT, PUTATIVE-RELATED"/>
    <property type="match status" value="1"/>
</dbReference>
<feature type="compositionally biased region" description="Low complexity" evidence="1">
    <location>
        <begin position="163"/>
        <end position="176"/>
    </location>
</feature>
<dbReference type="AlphaFoldDB" id="A2HPW1"/>
<protein>
    <submittedName>
        <fullName evidence="2">Uncharacterized protein</fullName>
    </submittedName>
</protein>
<gene>
    <name evidence="2" type="ORF">TVAG_606030</name>
</gene>